<comment type="caution">
    <text evidence="4">The sequence shown here is derived from an EMBL/GenBank/DDBJ whole genome shotgun (WGS) entry which is preliminary data.</text>
</comment>
<keyword evidence="4" id="KW-0645">Protease</keyword>
<keyword evidence="5" id="KW-1185">Reference proteome</keyword>
<feature type="domain" description="CAAX prenyl protease 2/Lysostaphin resistance protein A-like" evidence="3">
    <location>
        <begin position="108"/>
        <end position="195"/>
    </location>
</feature>
<dbReference type="GO" id="GO:0008237">
    <property type="term" value="F:metallopeptidase activity"/>
    <property type="evidence" value="ECO:0007669"/>
    <property type="project" value="UniProtKB-KW"/>
</dbReference>
<feature type="transmembrane region" description="Helical" evidence="2">
    <location>
        <begin position="7"/>
        <end position="24"/>
    </location>
</feature>
<dbReference type="InterPro" id="IPR003675">
    <property type="entry name" value="Rce1/LyrA-like_dom"/>
</dbReference>
<accession>A0ABS0ZJ81</accession>
<sequence>MERVGNFFIGLLGPLFLGAIVYMFHFDNQAISDVVQVLVEIVLLWLSFRYFQKSEIDKLRFPTKKQWLIFLLALVTIFLYSAIYSSVFVLHSRSGTDITNSLITDGYQLLLVLSITIFAPLEEELFLRGFIQKGAFKNTWLGIVLTSSIFSILHGPETFASFGYYALFGAILGTAYKKSNNLWVSILCHAGINTIILIVPLLV</sequence>
<reference evidence="4 5" key="1">
    <citation type="journal article" date="2021" name="Int. J. Syst. Evol. Microbiol.">
        <title>Streptococcus vicugnae sp. nov., isolated from faeces of alpacas (Vicugna pacos) and cattle (Bos taurus), Streptococcus zalophi sp. nov., and Streptococcus pacificus sp. nov., isolated from respiratory tract of California sea lions (Zalophus californianus).</title>
        <authorList>
            <person name="Volokhov D.V."/>
            <person name="Zagorodnyaya T.A."/>
            <person name="Shen Z."/>
            <person name="Blom J."/>
            <person name="Furtak V.A."/>
            <person name="Eisenberg T."/>
            <person name="Fan P."/>
            <person name="Jeong K.C."/>
            <person name="Gao Y."/>
            <person name="Zhang S."/>
            <person name="Amselle M."/>
        </authorList>
    </citation>
    <scope>NUCLEOTIDE SEQUENCE [LARGE SCALE GENOMIC DNA]</scope>
    <source>
        <strain evidence="4 5">CSL7591</strain>
    </source>
</reference>
<evidence type="ECO:0000313" key="5">
    <source>
        <dbReference type="Proteomes" id="UP000653045"/>
    </source>
</evidence>
<dbReference type="RefSeq" id="WP_199575685.1">
    <property type="nucleotide sequence ID" value="NZ_JAENBO010000003.1"/>
</dbReference>
<dbReference type="EMBL" id="JAENBO010000003">
    <property type="protein sequence ID" value="MBJ8326049.1"/>
    <property type="molecule type" value="Genomic_DNA"/>
</dbReference>
<organism evidence="4 5">
    <name type="scientific">Streptococcus pacificus</name>
    <dbReference type="NCBI Taxonomy" id="2740577"/>
    <lineage>
        <taxon>Bacteria</taxon>
        <taxon>Bacillati</taxon>
        <taxon>Bacillota</taxon>
        <taxon>Bacilli</taxon>
        <taxon>Lactobacillales</taxon>
        <taxon>Streptococcaceae</taxon>
        <taxon>Streptococcus</taxon>
    </lineage>
</organism>
<evidence type="ECO:0000259" key="3">
    <source>
        <dbReference type="Pfam" id="PF02517"/>
    </source>
</evidence>
<feature type="transmembrane region" description="Helical" evidence="2">
    <location>
        <begin position="159"/>
        <end position="176"/>
    </location>
</feature>
<dbReference type="PANTHER" id="PTHR36435:SF1">
    <property type="entry name" value="CAAX AMINO TERMINAL PROTEASE FAMILY PROTEIN"/>
    <property type="match status" value="1"/>
</dbReference>
<proteinExistence type="inferred from homology"/>
<feature type="transmembrane region" description="Helical" evidence="2">
    <location>
        <begin position="102"/>
        <end position="122"/>
    </location>
</feature>
<evidence type="ECO:0000313" key="4">
    <source>
        <dbReference type="EMBL" id="MBJ8326049.1"/>
    </source>
</evidence>
<dbReference type="InterPro" id="IPR052710">
    <property type="entry name" value="CAAX_protease"/>
</dbReference>
<keyword evidence="2" id="KW-0472">Membrane</keyword>
<keyword evidence="4" id="KW-0378">Hydrolase</keyword>
<feature type="transmembrane region" description="Helical" evidence="2">
    <location>
        <begin position="30"/>
        <end position="48"/>
    </location>
</feature>
<name>A0ABS0ZJ81_9STRE</name>
<feature type="transmembrane region" description="Helical" evidence="2">
    <location>
        <begin position="68"/>
        <end position="90"/>
    </location>
</feature>
<dbReference type="PANTHER" id="PTHR36435">
    <property type="entry name" value="SLR1288 PROTEIN"/>
    <property type="match status" value="1"/>
</dbReference>
<protein>
    <submittedName>
        <fullName evidence="4">CPBP family intramembrane metalloprotease</fullName>
    </submittedName>
</protein>
<evidence type="ECO:0000256" key="1">
    <source>
        <dbReference type="ARBA" id="ARBA00009067"/>
    </source>
</evidence>
<dbReference type="Pfam" id="PF02517">
    <property type="entry name" value="Rce1-like"/>
    <property type="match status" value="1"/>
</dbReference>
<keyword evidence="2" id="KW-0812">Transmembrane</keyword>
<dbReference type="Proteomes" id="UP000653045">
    <property type="component" value="Unassembled WGS sequence"/>
</dbReference>
<feature type="transmembrane region" description="Helical" evidence="2">
    <location>
        <begin position="134"/>
        <end position="153"/>
    </location>
</feature>
<feature type="transmembrane region" description="Helical" evidence="2">
    <location>
        <begin position="183"/>
        <end position="202"/>
    </location>
</feature>
<keyword evidence="4" id="KW-0482">Metalloprotease</keyword>
<evidence type="ECO:0000256" key="2">
    <source>
        <dbReference type="SAM" id="Phobius"/>
    </source>
</evidence>
<gene>
    <name evidence="4" type="ORF">JHK62_05115</name>
</gene>
<comment type="similarity">
    <text evidence="1">Belongs to the UPF0177 family.</text>
</comment>
<keyword evidence="2" id="KW-1133">Transmembrane helix</keyword>